<evidence type="ECO:0000313" key="2">
    <source>
        <dbReference type="EMBL" id="SNT41683.1"/>
    </source>
</evidence>
<dbReference type="InterPro" id="IPR029063">
    <property type="entry name" value="SAM-dependent_MTases_sf"/>
</dbReference>
<dbReference type="Pfam" id="PF08241">
    <property type="entry name" value="Methyltransf_11"/>
    <property type="match status" value="1"/>
</dbReference>
<organism evidence="2 3">
    <name type="scientific">Streptosporangium subroseum</name>
    <dbReference type="NCBI Taxonomy" id="106412"/>
    <lineage>
        <taxon>Bacteria</taxon>
        <taxon>Bacillati</taxon>
        <taxon>Actinomycetota</taxon>
        <taxon>Actinomycetes</taxon>
        <taxon>Streptosporangiales</taxon>
        <taxon>Streptosporangiaceae</taxon>
        <taxon>Streptosporangium</taxon>
    </lineage>
</organism>
<dbReference type="RefSeq" id="WP_089210968.1">
    <property type="nucleotide sequence ID" value="NZ_FZOD01000041.1"/>
</dbReference>
<dbReference type="SUPFAM" id="SSF53335">
    <property type="entry name" value="S-adenosyl-L-methionine-dependent methyltransferases"/>
    <property type="match status" value="1"/>
</dbReference>
<dbReference type="GO" id="GO:0008757">
    <property type="term" value="F:S-adenosylmethionine-dependent methyltransferase activity"/>
    <property type="evidence" value="ECO:0007669"/>
    <property type="project" value="InterPro"/>
</dbReference>
<dbReference type="Proteomes" id="UP000198282">
    <property type="component" value="Unassembled WGS sequence"/>
</dbReference>
<evidence type="ECO:0000259" key="1">
    <source>
        <dbReference type="Pfam" id="PF08241"/>
    </source>
</evidence>
<keyword evidence="2" id="KW-0489">Methyltransferase</keyword>
<name>A0A239MHI0_9ACTN</name>
<dbReference type="GO" id="GO:0032259">
    <property type="term" value="P:methylation"/>
    <property type="evidence" value="ECO:0007669"/>
    <property type="project" value="UniProtKB-KW"/>
</dbReference>
<dbReference type="EMBL" id="FZOD01000041">
    <property type="protein sequence ID" value="SNT41683.1"/>
    <property type="molecule type" value="Genomic_DNA"/>
</dbReference>
<proteinExistence type="predicted"/>
<accession>A0A239MHI0</accession>
<gene>
    <name evidence="2" type="ORF">SAMN05216276_10419</name>
</gene>
<dbReference type="AlphaFoldDB" id="A0A239MHI0"/>
<sequence>MSEVRSVVARDDLLSRRVREQRIGQFGRRLDVLIAGCGWPNALEPAQSETRVIGIDEDLPALRACMSARKGLDAWTLGDLRSVPMPPRSFDVVYVSFLLERIEHPELVLDRMLTGLRPGGLLLIRMRDRASAYGTCDRLMPSVLRRLLWRRFVPAGTVGPLPAVYDQVASREGMHSFCLMRGLMVTDDVFATSGPALGGPLGKLVRAACSVVEILSRGRRPASHDEITMVIRKPQNHFARLI</sequence>
<evidence type="ECO:0000313" key="3">
    <source>
        <dbReference type="Proteomes" id="UP000198282"/>
    </source>
</evidence>
<dbReference type="InterPro" id="IPR013216">
    <property type="entry name" value="Methyltransf_11"/>
</dbReference>
<dbReference type="Gene3D" id="3.40.50.150">
    <property type="entry name" value="Vaccinia Virus protein VP39"/>
    <property type="match status" value="1"/>
</dbReference>
<dbReference type="OrthoDB" id="4738926at2"/>
<keyword evidence="3" id="KW-1185">Reference proteome</keyword>
<dbReference type="CDD" id="cd02440">
    <property type="entry name" value="AdoMet_MTases"/>
    <property type="match status" value="1"/>
</dbReference>
<protein>
    <submittedName>
        <fullName evidence="2">Methyltransferase domain-containing protein</fullName>
    </submittedName>
</protein>
<keyword evidence="2" id="KW-0808">Transferase</keyword>
<reference evidence="2 3" key="1">
    <citation type="submission" date="2017-06" db="EMBL/GenBank/DDBJ databases">
        <authorList>
            <person name="Kim H.J."/>
            <person name="Triplett B.A."/>
        </authorList>
    </citation>
    <scope>NUCLEOTIDE SEQUENCE [LARGE SCALE GENOMIC DNA]</scope>
    <source>
        <strain evidence="2 3">CGMCC 4.2132</strain>
    </source>
</reference>
<feature type="domain" description="Methyltransferase type 11" evidence="1">
    <location>
        <begin position="35"/>
        <end position="124"/>
    </location>
</feature>